<dbReference type="InterPro" id="IPR016181">
    <property type="entry name" value="Acyl_CoA_acyltransferase"/>
</dbReference>
<dbReference type="PROSITE" id="PS51186">
    <property type="entry name" value="GNAT"/>
    <property type="match status" value="1"/>
</dbReference>
<keyword evidence="1 4" id="KW-0808">Transferase</keyword>
<feature type="domain" description="N-acetyltransferase" evidence="3">
    <location>
        <begin position="1"/>
        <end position="165"/>
    </location>
</feature>
<dbReference type="Gene3D" id="3.40.630.30">
    <property type="match status" value="1"/>
</dbReference>
<evidence type="ECO:0000256" key="1">
    <source>
        <dbReference type="ARBA" id="ARBA00022679"/>
    </source>
</evidence>
<dbReference type="InterPro" id="IPR050832">
    <property type="entry name" value="Bact_Acetyltransf"/>
</dbReference>
<dbReference type="CDD" id="cd04301">
    <property type="entry name" value="NAT_SF"/>
    <property type="match status" value="1"/>
</dbReference>
<name>A0AB39M569_9ACTN</name>
<accession>A0AB39M569</accession>
<dbReference type="InterPro" id="IPR000182">
    <property type="entry name" value="GNAT_dom"/>
</dbReference>
<gene>
    <name evidence="4" type="ORF">AB5J58_12730</name>
</gene>
<dbReference type="PANTHER" id="PTHR43877">
    <property type="entry name" value="AMINOALKYLPHOSPHONATE N-ACETYLTRANSFERASE-RELATED-RELATED"/>
    <property type="match status" value="1"/>
</dbReference>
<evidence type="ECO:0000259" key="3">
    <source>
        <dbReference type="PROSITE" id="PS51186"/>
    </source>
</evidence>
<evidence type="ECO:0000256" key="2">
    <source>
        <dbReference type="ARBA" id="ARBA00023315"/>
    </source>
</evidence>
<organism evidence="4">
    <name type="scientific">Streptomyces sp. R08</name>
    <dbReference type="NCBI Taxonomy" id="3238624"/>
    <lineage>
        <taxon>Bacteria</taxon>
        <taxon>Bacillati</taxon>
        <taxon>Actinomycetota</taxon>
        <taxon>Actinomycetes</taxon>
        <taxon>Kitasatosporales</taxon>
        <taxon>Streptomycetaceae</taxon>
        <taxon>Streptomyces</taxon>
    </lineage>
</organism>
<keyword evidence="2 4" id="KW-0012">Acyltransferase</keyword>
<dbReference type="EMBL" id="CP163431">
    <property type="protein sequence ID" value="XDQ00995.1"/>
    <property type="molecule type" value="Genomic_DNA"/>
</dbReference>
<proteinExistence type="predicted"/>
<dbReference type="SUPFAM" id="SSF55729">
    <property type="entry name" value="Acyl-CoA N-acyltransferases (Nat)"/>
    <property type="match status" value="1"/>
</dbReference>
<dbReference type="Pfam" id="PF00583">
    <property type="entry name" value="Acetyltransf_1"/>
    <property type="match status" value="1"/>
</dbReference>
<evidence type="ECO:0000313" key="4">
    <source>
        <dbReference type="EMBL" id="XDQ00995.1"/>
    </source>
</evidence>
<dbReference type="GO" id="GO:0016747">
    <property type="term" value="F:acyltransferase activity, transferring groups other than amino-acyl groups"/>
    <property type="evidence" value="ECO:0007669"/>
    <property type="project" value="InterPro"/>
</dbReference>
<dbReference type="RefSeq" id="WP_369187531.1">
    <property type="nucleotide sequence ID" value="NZ_CP163431.1"/>
</dbReference>
<reference evidence="4" key="1">
    <citation type="submission" date="2024-07" db="EMBL/GenBank/DDBJ databases">
        <authorList>
            <person name="Yu S.T."/>
        </authorList>
    </citation>
    <scope>NUCLEOTIDE SEQUENCE</scope>
    <source>
        <strain evidence="4">R08</strain>
    </source>
</reference>
<dbReference type="AlphaFoldDB" id="A0AB39M569"/>
<sequence length="174" mass="18690">MEIAVCRAADVALLDECIGSPGADSSHARRFARQEAGGGVYLVAWLDGRPVGHGEVIWDGCADPEVRAALPGCPELNGLGVWPPELRSRGIGGALIRRAEELARERGRTALGLGVAADNPRAADLYARLGYRPLTDYVDRWSYVDHDGVTRECVDPCTFLIKELPSGPLDVKPS</sequence>
<protein>
    <submittedName>
        <fullName evidence="4">GNAT family N-acetyltransferase</fullName>
        <ecNumber evidence="4">2.3.-.-</ecNumber>
    </submittedName>
</protein>
<dbReference type="EC" id="2.3.-.-" evidence="4"/>